<dbReference type="PANTHER" id="PTHR48086">
    <property type="entry name" value="SODIUM/PROLINE SYMPORTER-RELATED"/>
    <property type="match status" value="1"/>
</dbReference>
<feature type="transmembrane region" description="Helical" evidence="12">
    <location>
        <begin position="446"/>
        <end position="464"/>
    </location>
</feature>
<feature type="transmembrane region" description="Helical" evidence="12">
    <location>
        <begin position="342"/>
        <end position="369"/>
    </location>
</feature>
<dbReference type="GO" id="GO:0005886">
    <property type="term" value="C:plasma membrane"/>
    <property type="evidence" value="ECO:0007669"/>
    <property type="project" value="UniProtKB-SubCell"/>
</dbReference>
<dbReference type="EMBL" id="FUWM01000004">
    <property type="protein sequence ID" value="SJZ32275.1"/>
    <property type="molecule type" value="Genomic_DNA"/>
</dbReference>
<evidence type="ECO:0000256" key="11">
    <source>
        <dbReference type="RuleBase" id="RU362091"/>
    </source>
</evidence>
<dbReference type="CDD" id="cd11480">
    <property type="entry name" value="SLC5sbd_u4"/>
    <property type="match status" value="1"/>
</dbReference>
<dbReference type="NCBIfam" id="TIGR00813">
    <property type="entry name" value="sss"/>
    <property type="match status" value="1"/>
</dbReference>
<dbReference type="InterPro" id="IPR018212">
    <property type="entry name" value="Na/solute_symporter_CS"/>
</dbReference>
<feature type="transmembrane region" description="Helical" evidence="12">
    <location>
        <begin position="56"/>
        <end position="74"/>
    </location>
</feature>
<feature type="transmembrane region" description="Helical" evidence="12">
    <location>
        <begin position="119"/>
        <end position="136"/>
    </location>
</feature>
<feature type="transmembrane region" description="Helical" evidence="12">
    <location>
        <begin position="80"/>
        <end position="98"/>
    </location>
</feature>
<accession>A0A1T4JQB4</accession>
<protein>
    <submittedName>
        <fullName evidence="13">Cation/acetate symporter</fullName>
    </submittedName>
</protein>
<dbReference type="GO" id="GO:0006811">
    <property type="term" value="P:monoatomic ion transport"/>
    <property type="evidence" value="ECO:0007669"/>
    <property type="project" value="UniProtKB-KW"/>
</dbReference>
<evidence type="ECO:0000313" key="14">
    <source>
        <dbReference type="Proteomes" id="UP000190625"/>
    </source>
</evidence>
<dbReference type="InterPro" id="IPR001734">
    <property type="entry name" value="Na/solute_symporter"/>
</dbReference>
<keyword evidence="10 12" id="KW-0472">Membrane</keyword>
<comment type="similarity">
    <text evidence="2 11">Belongs to the sodium:solute symporter (SSF) (TC 2.A.21) family.</text>
</comment>
<feature type="transmembrane region" description="Helical" evidence="12">
    <location>
        <begin position="414"/>
        <end position="439"/>
    </location>
</feature>
<comment type="subcellular location">
    <subcellularLocation>
        <location evidence="1">Cell membrane</location>
        <topology evidence="1">Multi-pass membrane protein</topology>
    </subcellularLocation>
</comment>
<sequence length="518" mass="54852">MAEIPIIAVLLVIGLLAVVVGITIFSTRFTRTTSDFYVAGEEISVFQNASAISGDYLSAASFLGVAGAVFLNGFDGILYAYGFFLGYVLLLMFIAGQLKKFGEYTIPDFVEGRFHTKTGRLIAIVCVIMISLFYAAPQMLGVGNVLGLLLGIPYTAAVIGAGVVITLYVAFGGMKGTTLNQVIQFWVLFTAMGLLTVIAFGKGFSYSEILQTLSTRSGEITLPGGITQMFNGAEWTSPNGWLSFKDTMSLLIALCFGTAGLPHILVRFYTNPSGAKAKWTVIGVLILIGSFYIISPYVGTAMRYIMVEKSHLLKEYMANALAKNGKNLAVPISAFIFGGQTLLGITIAGAVAAVLSTVSGLLMSLTSALGHDLYTSLINPDASEEQQVKVAKGSTLIMGAIVTTLGVAVQGQQIAVLVGLAFALAASTFFPILALGIWWKRATTKGAIAGMLTGLLSSFILIFLKDAFPPILQFNNPAMLTMALAIVVNVGVSLVDGKIPADVNDFMELVHGPEEEAA</sequence>
<evidence type="ECO:0000313" key="13">
    <source>
        <dbReference type="EMBL" id="SJZ32275.1"/>
    </source>
</evidence>
<proteinExistence type="inferred from homology"/>
<keyword evidence="4" id="KW-1003">Cell membrane</keyword>
<evidence type="ECO:0000256" key="5">
    <source>
        <dbReference type="ARBA" id="ARBA00022692"/>
    </source>
</evidence>
<dbReference type="Gene3D" id="1.20.1730.10">
    <property type="entry name" value="Sodium/glucose cotransporter"/>
    <property type="match status" value="1"/>
</dbReference>
<dbReference type="OrthoDB" id="9814523at2"/>
<evidence type="ECO:0000256" key="9">
    <source>
        <dbReference type="ARBA" id="ARBA00023065"/>
    </source>
</evidence>
<dbReference type="GO" id="GO:0015293">
    <property type="term" value="F:symporter activity"/>
    <property type="evidence" value="ECO:0007669"/>
    <property type="project" value="UniProtKB-KW"/>
</dbReference>
<dbReference type="PROSITE" id="PS00457">
    <property type="entry name" value="NA_SOLUT_SYMP_2"/>
    <property type="match status" value="1"/>
</dbReference>
<feature type="transmembrane region" description="Helical" evidence="12">
    <location>
        <begin position="6"/>
        <end position="25"/>
    </location>
</feature>
<dbReference type="InterPro" id="IPR050277">
    <property type="entry name" value="Sodium:Solute_Symporter"/>
</dbReference>
<dbReference type="PANTHER" id="PTHR48086:SF6">
    <property type="entry name" value="CATION_ACETATE SYMPORTER ACTP"/>
    <property type="match status" value="1"/>
</dbReference>
<reference evidence="14" key="1">
    <citation type="submission" date="2017-02" db="EMBL/GenBank/DDBJ databases">
        <authorList>
            <person name="Varghese N."/>
            <person name="Submissions S."/>
        </authorList>
    </citation>
    <scope>NUCLEOTIDE SEQUENCE [LARGE SCALE GENOMIC DNA]</scope>
    <source>
        <strain evidence="14">ATCC BAA-73</strain>
    </source>
</reference>
<evidence type="ECO:0000256" key="4">
    <source>
        <dbReference type="ARBA" id="ARBA00022475"/>
    </source>
</evidence>
<feature type="transmembrane region" description="Helical" evidence="12">
    <location>
        <begin position="248"/>
        <end position="269"/>
    </location>
</feature>
<keyword evidence="9" id="KW-0406">Ion transport</keyword>
<evidence type="ECO:0000256" key="10">
    <source>
        <dbReference type="ARBA" id="ARBA00023136"/>
    </source>
</evidence>
<dbReference type="InterPro" id="IPR038377">
    <property type="entry name" value="Na/Glc_symporter_sf"/>
</dbReference>
<dbReference type="AlphaFoldDB" id="A0A1T4JQB4"/>
<evidence type="ECO:0000256" key="2">
    <source>
        <dbReference type="ARBA" id="ARBA00006434"/>
    </source>
</evidence>
<dbReference type="STRING" id="142842.SAMN02745118_00305"/>
<dbReference type="Pfam" id="PF00474">
    <property type="entry name" value="SSF"/>
    <property type="match status" value="1"/>
</dbReference>
<feature type="transmembrane region" description="Helical" evidence="12">
    <location>
        <begin position="148"/>
        <end position="171"/>
    </location>
</feature>
<keyword evidence="5 12" id="KW-0812">Transmembrane</keyword>
<feature type="transmembrane region" description="Helical" evidence="12">
    <location>
        <begin position="390"/>
        <end position="408"/>
    </location>
</feature>
<evidence type="ECO:0000256" key="12">
    <source>
        <dbReference type="SAM" id="Phobius"/>
    </source>
</evidence>
<keyword evidence="7 12" id="KW-1133">Transmembrane helix</keyword>
<name>A0A1T4JQB4_9FIRM</name>
<dbReference type="Proteomes" id="UP000190625">
    <property type="component" value="Unassembled WGS sequence"/>
</dbReference>
<keyword evidence="14" id="KW-1185">Reference proteome</keyword>
<evidence type="ECO:0000256" key="8">
    <source>
        <dbReference type="ARBA" id="ARBA00023053"/>
    </source>
</evidence>
<evidence type="ECO:0000256" key="7">
    <source>
        <dbReference type="ARBA" id="ARBA00022989"/>
    </source>
</evidence>
<keyword evidence="3" id="KW-0813">Transport</keyword>
<dbReference type="GO" id="GO:0015123">
    <property type="term" value="F:acetate transmembrane transporter activity"/>
    <property type="evidence" value="ECO:0007669"/>
    <property type="project" value="TreeGrafter"/>
</dbReference>
<organism evidence="13 14">
    <name type="scientific">Selenihalanaerobacter shriftii</name>
    <dbReference type="NCBI Taxonomy" id="142842"/>
    <lineage>
        <taxon>Bacteria</taxon>
        <taxon>Bacillati</taxon>
        <taxon>Bacillota</taxon>
        <taxon>Clostridia</taxon>
        <taxon>Halanaerobiales</taxon>
        <taxon>Halobacteroidaceae</taxon>
        <taxon>Selenihalanaerobacter</taxon>
    </lineage>
</organism>
<feature type="transmembrane region" description="Helical" evidence="12">
    <location>
        <begin position="183"/>
        <end position="201"/>
    </location>
</feature>
<evidence type="ECO:0000256" key="3">
    <source>
        <dbReference type="ARBA" id="ARBA00022448"/>
    </source>
</evidence>
<keyword evidence="6" id="KW-0769">Symport</keyword>
<dbReference type="RefSeq" id="WP_078808836.1">
    <property type="nucleotide sequence ID" value="NZ_FUWM01000004.1"/>
</dbReference>
<feature type="transmembrane region" description="Helical" evidence="12">
    <location>
        <begin position="476"/>
        <end position="495"/>
    </location>
</feature>
<evidence type="ECO:0000256" key="1">
    <source>
        <dbReference type="ARBA" id="ARBA00004651"/>
    </source>
</evidence>
<evidence type="ECO:0000256" key="6">
    <source>
        <dbReference type="ARBA" id="ARBA00022847"/>
    </source>
</evidence>
<dbReference type="PROSITE" id="PS50283">
    <property type="entry name" value="NA_SOLUT_SYMP_3"/>
    <property type="match status" value="1"/>
</dbReference>
<gene>
    <name evidence="13" type="ORF">SAMN02745118_00305</name>
</gene>
<keyword evidence="8" id="KW-0915">Sodium</keyword>
<feature type="transmembrane region" description="Helical" evidence="12">
    <location>
        <begin position="281"/>
        <end position="306"/>
    </location>
</feature>
<dbReference type="GO" id="GO:0006847">
    <property type="term" value="P:plasma membrane acetate transport"/>
    <property type="evidence" value="ECO:0007669"/>
    <property type="project" value="TreeGrafter"/>
</dbReference>